<evidence type="ECO:0000256" key="4">
    <source>
        <dbReference type="ARBA" id="ARBA00022692"/>
    </source>
</evidence>
<feature type="transmembrane region" description="Helical" evidence="7">
    <location>
        <begin position="188"/>
        <end position="209"/>
    </location>
</feature>
<dbReference type="CDD" id="cd06261">
    <property type="entry name" value="TM_PBP2"/>
    <property type="match status" value="1"/>
</dbReference>
<dbReference type="InterPro" id="IPR005769">
    <property type="entry name" value="PhnE/PtxC"/>
</dbReference>
<dbReference type="AlphaFoldDB" id="A0A2W4W5A0"/>
<keyword evidence="4 7" id="KW-0812">Transmembrane</keyword>
<feature type="transmembrane region" description="Helical" evidence="7">
    <location>
        <begin position="21"/>
        <end position="39"/>
    </location>
</feature>
<protein>
    <submittedName>
        <fullName evidence="9">Phosphonate ABC transporter, permease protein PhnE</fullName>
    </submittedName>
</protein>
<dbReference type="GO" id="GO:0015416">
    <property type="term" value="F:ABC-type phosphonate transporter activity"/>
    <property type="evidence" value="ECO:0007669"/>
    <property type="project" value="InterPro"/>
</dbReference>
<dbReference type="GO" id="GO:0005886">
    <property type="term" value="C:plasma membrane"/>
    <property type="evidence" value="ECO:0007669"/>
    <property type="project" value="UniProtKB-SubCell"/>
</dbReference>
<dbReference type="Gene3D" id="1.10.3720.10">
    <property type="entry name" value="MetI-like"/>
    <property type="match status" value="1"/>
</dbReference>
<dbReference type="PANTHER" id="PTHR30043">
    <property type="entry name" value="PHOSPHONATES TRANSPORT SYSTEM PERMEASE PROTEIN"/>
    <property type="match status" value="1"/>
</dbReference>
<comment type="subcellular location">
    <subcellularLocation>
        <location evidence="1 7">Cell membrane</location>
        <topology evidence="1 7">Multi-pass membrane protein</topology>
    </subcellularLocation>
</comment>
<dbReference type="NCBIfam" id="TIGR01097">
    <property type="entry name" value="PhnE"/>
    <property type="match status" value="1"/>
</dbReference>
<feature type="transmembrane region" description="Helical" evidence="7">
    <location>
        <begin position="216"/>
        <end position="237"/>
    </location>
</feature>
<dbReference type="SUPFAM" id="SSF161098">
    <property type="entry name" value="MetI-like"/>
    <property type="match status" value="1"/>
</dbReference>
<feature type="transmembrane region" description="Helical" evidence="7">
    <location>
        <begin position="87"/>
        <end position="109"/>
    </location>
</feature>
<dbReference type="InterPro" id="IPR035906">
    <property type="entry name" value="MetI-like_sf"/>
</dbReference>
<keyword evidence="5 7" id="KW-1133">Transmembrane helix</keyword>
<organism evidence="9 10">
    <name type="scientific">Pseudanabaena frigida</name>
    <dbReference type="NCBI Taxonomy" id="945775"/>
    <lineage>
        <taxon>Bacteria</taxon>
        <taxon>Bacillati</taxon>
        <taxon>Cyanobacteriota</taxon>
        <taxon>Cyanophyceae</taxon>
        <taxon>Pseudanabaenales</taxon>
        <taxon>Pseudanabaenaceae</taxon>
        <taxon>Pseudanabaena</taxon>
    </lineage>
</organism>
<proteinExistence type="inferred from homology"/>
<feature type="domain" description="ABC transmembrane type-1" evidence="8">
    <location>
        <begin position="79"/>
        <end position="261"/>
    </location>
</feature>
<dbReference type="Pfam" id="PF00528">
    <property type="entry name" value="BPD_transp_1"/>
    <property type="match status" value="1"/>
</dbReference>
<keyword evidence="6 7" id="KW-0472">Membrane</keyword>
<evidence type="ECO:0000256" key="5">
    <source>
        <dbReference type="ARBA" id="ARBA00022989"/>
    </source>
</evidence>
<dbReference type="Proteomes" id="UP000249467">
    <property type="component" value="Unassembled WGS sequence"/>
</dbReference>
<keyword evidence="2 7" id="KW-0813">Transport</keyword>
<evidence type="ECO:0000313" key="10">
    <source>
        <dbReference type="Proteomes" id="UP000249467"/>
    </source>
</evidence>
<reference evidence="9 10" key="2">
    <citation type="submission" date="2018-06" db="EMBL/GenBank/DDBJ databases">
        <title>Metagenomic assembly of (sub)arctic Cyanobacteria and their associated microbiome from non-axenic cultures.</title>
        <authorList>
            <person name="Baurain D."/>
        </authorList>
    </citation>
    <scope>NUCLEOTIDE SEQUENCE [LARGE SCALE GENOMIC DNA]</scope>
    <source>
        <strain evidence="9">ULC066bin1</strain>
    </source>
</reference>
<evidence type="ECO:0000256" key="7">
    <source>
        <dbReference type="RuleBase" id="RU363032"/>
    </source>
</evidence>
<evidence type="ECO:0000256" key="3">
    <source>
        <dbReference type="ARBA" id="ARBA00022475"/>
    </source>
</evidence>
<name>A0A2W4W5A0_9CYAN</name>
<feature type="transmembrane region" description="Helical" evidence="7">
    <location>
        <begin position="130"/>
        <end position="154"/>
    </location>
</feature>
<sequence>MKFTDRILPKISKITSSRYHVWTIRILVIIGLGLAYIWSLKGLKIDFKLIQTSLPYMTDFLSRLWPPDLSILDVAINALIETMQMSLWGTTIGAILSIPLALLSARNLSPLWLRWLANLLQNTVRSVPSIILGLFFVAATGLGAPAGTLALGIYTIGYLAKFYQEAIESVDRRSLEALEVGRASWWQIAQYGVLPQVLPLCLGYTFYMFEYNIRAASVLGVVGAGGIGFELVSYIRGFEYNKAMTMMLVLLVVVTGIDALSSQLRNKFKSD</sequence>
<comment type="similarity">
    <text evidence="7">Belongs to the binding-protein-dependent transport system permease family.</text>
</comment>
<reference evidence="9 10" key="1">
    <citation type="submission" date="2018-04" db="EMBL/GenBank/DDBJ databases">
        <authorList>
            <person name="Go L.Y."/>
            <person name="Mitchell J.A."/>
        </authorList>
    </citation>
    <scope>NUCLEOTIDE SEQUENCE [LARGE SCALE GENOMIC DNA]</scope>
    <source>
        <strain evidence="9">ULC066bin1</strain>
    </source>
</reference>
<dbReference type="InterPro" id="IPR000515">
    <property type="entry name" value="MetI-like"/>
</dbReference>
<evidence type="ECO:0000259" key="8">
    <source>
        <dbReference type="PROSITE" id="PS50928"/>
    </source>
</evidence>
<dbReference type="PANTHER" id="PTHR30043:SF1">
    <property type="entry name" value="ABC TRANSPORT SYSTEM PERMEASE PROTEIN P69"/>
    <property type="match status" value="1"/>
</dbReference>
<evidence type="ECO:0000313" key="9">
    <source>
        <dbReference type="EMBL" id="PZO39642.1"/>
    </source>
</evidence>
<feature type="transmembrane region" description="Helical" evidence="7">
    <location>
        <begin position="243"/>
        <end position="261"/>
    </location>
</feature>
<evidence type="ECO:0000256" key="6">
    <source>
        <dbReference type="ARBA" id="ARBA00023136"/>
    </source>
</evidence>
<dbReference type="EMBL" id="QBML01000017">
    <property type="protein sequence ID" value="PZO39642.1"/>
    <property type="molecule type" value="Genomic_DNA"/>
</dbReference>
<accession>A0A2W4W5A0</accession>
<evidence type="ECO:0000256" key="1">
    <source>
        <dbReference type="ARBA" id="ARBA00004651"/>
    </source>
</evidence>
<dbReference type="PROSITE" id="PS50928">
    <property type="entry name" value="ABC_TM1"/>
    <property type="match status" value="1"/>
</dbReference>
<comment type="caution">
    <text evidence="9">The sequence shown here is derived from an EMBL/GenBank/DDBJ whole genome shotgun (WGS) entry which is preliminary data.</text>
</comment>
<evidence type="ECO:0000256" key="2">
    <source>
        <dbReference type="ARBA" id="ARBA00022448"/>
    </source>
</evidence>
<gene>
    <name evidence="9" type="primary">phnE</name>
    <name evidence="9" type="ORF">DCF19_13755</name>
</gene>
<keyword evidence="3" id="KW-1003">Cell membrane</keyword>